<reference evidence="2" key="1">
    <citation type="submission" date="2006-09" db="EMBL/GenBank/DDBJ databases">
        <title>Complete sequence of Rhodopseudomonas palustris BisA53.</title>
        <authorList>
            <consortium name="US DOE Joint Genome Institute"/>
            <person name="Copeland A."/>
            <person name="Lucas S."/>
            <person name="Lapidus A."/>
            <person name="Barry K."/>
            <person name="Detter J.C."/>
            <person name="Glavina del Rio T."/>
            <person name="Hammon N."/>
            <person name="Israni S."/>
            <person name="Dalin E."/>
            <person name="Tice H."/>
            <person name="Pitluck S."/>
            <person name="Chain P."/>
            <person name="Malfatti S."/>
            <person name="Shin M."/>
            <person name="Vergez L."/>
            <person name="Schmutz J."/>
            <person name="Larimer F."/>
            <person name="Land M."/>
            <person name="Hauser L."/>
            <person name="Pelletier D.A."/>
            <person name="Kyrpides N."/>
            <person name="Kim E."/>
            <person name="Harwood C.S."/>
            <person name="Oda Y."/>
            <person name="Richardson P."/>
        </authorList>
    </citation>
    <scope>NUCLEOTIDE SEQUENCE [LARGE SCALE GENOMIC DNA]</scope>
    <source>
        <strain evidence="2">BisA53</strain>
    </source>
</reference>
<feature type="domain" description="T6SS Transcription factor RovC-like DNA binding" evidence="1">
    <location>
        <begin position="15"/>
        <end position="87"/>
    </location>
</feature>
<dbReference type="Pfam" id="PF10074">
    <property type="entry name" value="RovC_DNA-bd"/>
    <property type="match status" value="1"/>
</dbReference>
<accession>Q07JC2</accession>
<dbReference type="AlphaFoldDB" id="Q07JC2"/>
<dbReference type="InterPro" id="IPR018754">
    <property type="entry name" value="RovC-like_DNA-bd"/>
</dbReference>
<protein>
    <recommendedName>
        <fullName evidence="1">T6SS Transcription factor RovC-like DNA binding domain-containing protein</fullName>
    </recommendedName>
</protein>
<gene>
    <name evidence="2" type="ordered locus">RPE_4036</name>
</gene>
<dbReference type="EMBL" id="CP000463">
    <property type="protein sequence ID" value="ABJ07962.1"/>
    <property type="molecule type" value="Genomic_DNA"/>
</dbReference>
<dbReference type="STRING" id="316055.RPE_4036"/>
<evidence type="ECO:0000313" key="2">
    <source>
        <dbReference type="EMBL" id="ABJ07962.1"/>
    </source>
</evidence>
<dbReference type="HOGENOM" id="CLU_155900_0_0_5"/>
<organism evidence="2">
    <name type="scientific">Rhodopseudomonas palustris (strain BisA53)</name>
    <dbReference type="NCBI Taxonomy" id="316055"/>
    <lineage>
        <taxon>Bacteria</taxon>
        <taxon>Pseudomonadati</taxon>
        <taxon>Pseudomonadota</taxon>
        <taxon>Alphaproteobacteria</taxon>
        <taxon>Hyphomicrobiales</taxon>
        <taxon>Nitrobacteraceae</taxon>
        <taxon>Rhodopseudomonas</taxon>
    </lineage>
</organism>
<dbReference type="KEGG" id="rpe:RPE_4036"/>
<dbReference type="OrthoDB" id="9811330at2"/>
<sequence>MRNPELDPDVADVAPVGPTLTSYDQEHLVTYLRLLDADAEDADWQEVAKIVLHIDPACEQERARRAYESHLARAKWMTESGYRYLLRPNISE</sequence>
<evidence type="ECO:0000259" key="1">
    <source>
        <dbReference type="Pfam" id="PF10074"/>
    </source>
</evidence>
<name>Q07JC2_RHOP5</name>
<dbReference type="eggNOG" id="ENOG5032Z6E">
    <property type="taxonomic scope" value="Bacteria"/>
</dbReference>
<proteinExistence type="predicted"/>